<keyword evidence="1" id="KW-0472">Membrane</keyword>
<dbReference type="InterPro" id="IPR045679">
    <property type="entry name" value="DUF6199"/>
</dbReference>
<dbReference type="EMBL" id="CAKJTJ010000011">
    <property type="protein sequence ID" value="CAG9621534.1"/>
    <property type="molecule type" value="Genomic_DNA"/>
</dbReference>
<sequence>MEAILWFILIIPLYGVLIWTYFYPEESMIFGHRWKYREEPEFSDVAVSFTRFGAIVGIFFLTIVFVGVNFGQPITLLFVLAFIILVIYRLLKLRKHLLEDE</sequence>
<dbReference type="Proteomes" id="UP000789833">
    <property type="component" value="Unassembled WGS sequence"/>
</dbReference>
<evidence type="ECO:0000256" key="1">
    <source>
        <dbReference type="SAM" id="Phobius"/>
    </source>
</evidence>
<keyword evidence="1" id="KW-1133">Transmembrane helix</keyword>
<keyword evidence="4" id="KW-1185">Reference proteome</keyword>
<feature type="transmembrane region" description="Helical" evidence="1">
    <location>
        <begin position="6"/>
        <end position="24"/>
    </location>
</feature>
<evidence type="ECO:0000313" key="4">
    <source>
        <dbReference type="Proteomes" id="UP000789833"/>
    </source>
</evidence>
<feature type="domain" description="DUF6199" evidence="2">
    <location>
        <begin position="11"/>
        <end position="66"/>
    </location>
</feature>
<accession>A0ABN8A8P1</accession>
<protein>
    <recommendedName>
        <fullName evidence="2">DUF6199 domain-containing protein</fullName>
    </recommendedName>
</protein>
<dbReference type="RefSeq" id="WP_230501421.1">
    <property type="nucleotide sequence ID" value="NZ_CAKJTJ010000011.1"/>
</dbReference>
<feature type="transmembrane region" description="Helical" evidence="1">
    <location>
        <begin position="45"/>
        <end position="68"/>
    </location>
</feature>
<name>A0ABN8A8P1_9BACI</name>
<evidence type="ECO:0000259" key="2">
    <source>
        <dbReference type="Pfam" id="PF19701"/>
    </source>
</evidence>
<reference evidence="3 4" key="1">
    <citation type="submission" date="2021-10" db="EMBL/GenBank/DDBJ databases">
        <authorList>
            <person name="Criscuolo A."/>
        </authorList>
    </citation>
    <scope>NUCLEOTIDE SEQUENCE [LARGE SCALE GENOMIC DNA]</scope>
    <source>
        <strain evidence="4">CIP 111883</strain>
    </source>
</reference>
<keyword evidence="1" id="KW-0812">Transmembrane</keyword>
<dbReference type="Pfam" id="PF19701">
    <property type="entry name" value="DUF6199"/>
    <property type="match status" value="1"/>
</dbReference>
<comment type="caution">
    <text evidence="3">The sequence shown here is derived from an EMBL/GenBank/DDBJ whole genome shotgun (WGS) entry which is preliminary data.</text>
</comment>
<organism evidence="3 4">
    <name type="scientific">Sutcliffiella rhizosphaerae</name>
    <dbReference type="NCBI Taxonomy" id="2880967"/>
    <lineage>
        <taxon>Bacteria</taxon>
        <taxon>Bacillati</taxon>
        <taxon>Bacillota</taxon>
        <taxon>Bacilli</taxon>
        <taxon>Bacillales</taxon>
        <taxon>Bacillaceae</taxon>
        <taxon>Sutcliffiella</taxon>
    </lineage>
</organism>
<gene>
    <name evidence="3" type="ORF">BACCIP111883_02307</name>
</gene>
<evidence type="ECO:0000313" key="3">
    <source>
        <dbReference type="EMBL" id="CAG9621534.1"/>
    </source>
</evidence>
<feature type="transmembrane region" description="Helical" evidence="1">
    <location>
        <begin position="74"/>
        <end position="91"/>
    </location>
</feature>
<proteinExistence type="predicted"/>